<organism evidence="2 3">
    <name type="scientific">Clostridium celatum DSM 1785</name>
    <dbReference type="NCBI Taxonomy" id="545697"/>
    <lineage>
        <taxon>Bacteria</taxon>
        <taxon>Bacillati</taxon>
        <taxon>Bacillota</taxon>
        <taxon>Clostridia</taxon>
        <taxon>Eubacteriales</taxon>
        <taxon>Clostridiaceae</taxon>
        <taxon>Clostridium</taxon>
    </lineage>
</organism>
<accession>L1QFD3</accession>
<feature type="transmembrane region" description="Helical" evidence="1">
    <location>
        <begin position="27"/>
        <end position="49"/>
    </location>
</feature>
<gene>
    <name evidence="2" type="ORF">HMPREF0216_02016</name>
</gene>
<reference evidence="2 3" key="1">
    <citation type="submission" date="2012-05" db="EMBL/GenBank/DDBJ databases">
        <authorList>
            <person name="Weinstock G."/>
            <person name="Sodergren E."/>
            <person name="Lobos E.A."/>
            <person name="Fulton L."/>
            <person name="Fulton R."/>
            <person name="Courtney L."/>
            <person name="Fronick C."/>
            <person name="O'Laughlin M."/>
            <person name="Godfrey J."/>
            <person name="Wilson R.M."/>
            <person name="Miner T."/>
            <person name="Farmer C."/>
            <person name="Delehaunty K."/>
            <person name="Cordes M."/>
            <person name="Minx P."/>
            <person name="Tomlinson C."/>
            <person name="Chen J."/>
            <person name="Wollam A."/>
            <person name="Pepin K.H."/>
            <person name="Bhonagiri V."/>
            <person name="Zhang X."/>
            <person name="Suruliraj S."/>
            <person name="Warren W."/>
            <person name="Mitreva M."/>
            <person name="Mardis E.R."/>
            <person name="Wilson R.K."/>
        </authorList>
    </citation>
    <scope>NUCLEOTIDE SEQUENCE [LARGE SCALE GENOMIC DNA]</scope>
    <source>
        <strain evidence="2 3">DSM 1785</strain>
    </source>
</reference>
<dbReference type="PATRIC" id="fig|545697.3.peg.1983"/>
<dbReference type="RefSeq" id="WP_005213771.1">
    <property type="nucleotide sequence ID" value="NZ_KB291649.1"/>
</dbReference>
<protein>
    <submittedName>
        <fullName evidence="2">Uncharacterized protein</fullName>
    </submittedName>
</protein>
<dbReference type="HOGENOM" id="CLU_1977679_0_0_9"/>
<keyword evidence="1" id="KW-0812">Transmembrane</keyword>
<dbReference type="Proteomes" id="UP000010420">
    <property type="component" value="Unassembled WGS sequence"/>
</dbReference>
<sequence>MSRNCCNTTSSCCNPCDGYGIFSFGGAWLYILAIMLIFGGGGFCPGSFWGGYNNIFRCSGFNNGWCDNIDSNNFNSNSFSSGNYSNSTLSSNNISNTNFANLLSSLSNNLSSDSNFDIASLTESSN</sequence>
<comment type="caution">
    <text evidence="2">The sequence shown here is derived from an EMBL/GenBank/DDBJ whole genome shotgun (WGS) entry which is preliminary data.</text>
</comment>
<evidence type="ECO:0000313" key="3">
    <source>
        <dbReference type="Proteomes" id="UP000010420"/>
    </source>
</evidence>
<keyword evidence="1" id="KW-0472">Membrane</keyword>
<dbReference type="eggNOG" id="ENOG5032KQH">
    <property type="taxonomic scope" value="Bacteria"/>
</dbReference>
<keyword evidence="1" id="KW-1133">Transmembrane helix</keyword>
<evidence type="ECO:0000256" key="1">
    <source>
        <dbReference type="SAM" id="Phobius"/>
    </source>
</evidence>
<proteinExistence type="predicted"/>
<dbReference type="AlphaFoldDB" id="L1QFD3"/>
<dbReference type="EMBL" id="AMEZ01000057">
    <property type="protein sequence ID" value="EKY26375.1"/>
    <property type="molecule type" value="Genomic_DNA"/>
</dbReference>
<evidence type="ECO:0000313" key="2">
    <source>
        <dbReference type="EMBL" id="EKY26375.1"/>
    </source>
</evidence>
<keyword evidence="3" id="KW-1185">Reference proteome</keyword>
<name>L1QFD3_9CLOT</name>